<keyword evidence="2" id="KW-1185">Reference proteome</keyword>
<evidence type="ECO:0000313" key="2">
    <source>
        <dbReference type="Proteomes" id="UP000245207"/>
    </source>
</evidence>
<dbReference type="PANTHER" id="PTHR23272">
    <property type="entry name" value="BED FINGER-RELATED"/>
    <property type="match status" value="1"/>
</dbReference>
<sequence length="184" mass="21409">MNLILQDGLSHIGKFVDCVRAVVKYARQSPERLNKFKEYAEIEMSKHKRAFSRYDNEDRHYRDDLEKTSVPVSSDWANARRLAKFLEHFYELTLKAYVILNSFLDDITSINAALNNCINGVHGKNLVLMAKMMKCKVDKYYGSLEKCYMETLLLVCLIREISLSMWKSYRGMFMGKLKGNLCVP</sequence>
<dbReference type="AlphaFoldDB" id="A0A2U1KJF1"/>
<gene>
    <name evidence="1" type="ORF">CTI12_AA594130</name>
</gene>
<dbReference type="PANTHER" id="PTHR23272:SF161">
    <property type="entry name" value="ZINC FINGER BED DOMAIN-CONTAINING PROTEIN RICESLEEPER 1-LIKE"/>
    <property type="match status" value="1"/>
</dbReference>
<reference evidence="1 2" key="1">
    <citation type="journal article" date="2018" name="Mol. Plant">
        <title>The genome of Artemisia annua provides insight into the evolution of Asteraceae family and artemisinin biosynthesis.</title>
        <authorList>
            <person name="Shen Q."/>
            <person name="Zhang L."/>
            <person name="Liao Z."/>
            <person name="Wang S."/>
            <person name="Yan T."/>
            <person name="Shi P."/>
            <person name="Liu M."/>
            <person name="Fu X."/>
            <person name="Pan Q."/>
            <person name="Wang Y."/>
            <person name="Lv Z."/>
            <person name="Lu X."/>
            <person name="Zhang F."/>
            <person name="Jiang W."/>
            <person name="Ma Y."/>
            <person name="Chen M."/>
            <person name="Hao X."/>
            <person name="Li L."/>
            <person name="Tang Y."/>
            <person name="Lv G."/>
            <person name="Zhou Y."/>
            <person name="Sun X."/>
            <person name="Brodelius P.E."/>
            <person name="Rose J.K.C."/>
            <person name="Tang K."/>
        </authorList>
    </citation>
    <scope>NUCLEOTIDE SEQUENCE [LARGE SCALE GENOMIC DNA]</scope>
    <source>
        <strain evidence="2">cv. Huhao1</strain>
        <tissue evidence="1">Leaf</tissue>
    </source>
</reference>
<name>A0A2U1KJF1_ARTAN</name>
<dbReference type="Proteomes" id="UP000245207">
    <property type="component" value="Unassembled WGS sequence"/>
</dbReference>
<organism evidence="1 2">
    <name type="scientific">Artemisia annua</name>
    <name type="common">Sweet wormwood</name>
    <dbReference type="NCBI Taxonomy" id="35608"/>
    <lineage>
        <taxon>Eukaryota</taxon>
        <taxon>Viridiplantae</taxon>
        <taxon>Streptophyta</taxon>
        <taxon>Embryophyta</taxon>
        <taxon>Tracheophyta</taxon>
        <taxon>Spermatophyta</taxon>
        <taxon>Magnoliopsida</taxon>
        <taxon>eudicotyledons</taxon>
        <taxon>Gunneridae</taxon>
        <taxon>Pentapetalae</taxon>
        <taxon>asterids</taxon>
        <taxon>campanulids</taxon>
        <taxon>Asterales</taxon>
        <taxon>Asteraceae</taxon>
        <taxon>Asteroideae</taxon>
        <taxon>Anthemideae</taxon>
        <taxon>Artemisiinae</taxon>
        <taxon>Artemisia</taxon>
    </lineage>
</organism>
<proteinExistence type="predicted"/>
<comment type="caution">
    <text evidence="1">The sequence shown here is derived from an EMBL/GenBank/DDBJ whole genome shotgun (WGS) entry which is preliminary data.</text>
</comment>
<dbReference type="OrthoDB" id="1718237at2759"/>
<protein>
    <submittedName>
        <fullName evidence="1">Zinc finger BED domain-containing protein RICESLEEPER 2</fullName>
    </submittedName>
</protein>
<evidence type="ECO:0000313" key="1">
    <source>
        <dbReference type="EMBL" id="PWA36851.1"/>
    </source>
</evidence>
<dbReference type="EMBL" id="PKPP01017571">
    <property type="protein sequence ID" value="PWA36851.1"/>
    <property type="molecule type" value="Genomic_DNA"/>
</dbReference>
<accession>A0A2U1KJF1</accession>